<dbReference type="Proteomes" id="UP000023067">
    <property type="component" value="Unassembled WGS sequence"/>
</dbReference>
<evidence type="ECO:0000313" key="3">
    <source>
        <dbReference type="Proteomes" id="UP000023067"/>
    </source>
</evidence>
<comment type="caution">
    <text evidence="2">The sequence shown here is derived from an EMBL/GenBank/DDBJ whole genome shotgun (WGS) entry which is preliminary data.</text>
</comment>
<dbReference type="AlphaFoldDB" id="Z9JV11"/>
<protein>
    <submittedName>
        <fullName evidence="2">Uncharacterized protein</fullName>
    </submittedName>
</protein>
<keyword evidence="1" id="KW-0472">Membrane</keyword>
<keyword evidence="1" id="KW-1133">Transmembrane helix</keyword>
<dbReference type="STRING" id="396014.BF93_15745"/>
<dbReference type="PATRIC" id="fig|396014.3.peg.1495"/>
<keyword evidence="1" id="KW-0812">Transmembrane</keyword>
<keyword evidence="3" id="KW-1185">Reference proteome</keyword>
<proteinExistence type="predicted"/>
<dbReference type="EMBL" id="JDYK01000006">
    <property type="protein sequence ID" value="EWS81626.1"/>
    <property type="molecule type" value="Genomic_DNA"/>
</dbReference>
<sequence>MVDIWAPLSGTDWMTFLILAAGIALLTIIGVILLVLTPEEPPDTTAEARERLIAKDRHTADLHRRRLDADAGRADRITRDLT</sequence>
<reference evidence="2 3" key="1">
    <citation type="submission" date="2014-02" db="EMBL/GenBank/DDBJ databases">
        <title>Genome sequence of Brachybacterium phenoliresistens strain W13A50.</title>
        <authorList>
            <person name="Wang X."/>
        </authorList>
    </citation>
    <scope>NUCLEOTIDE SEQUENCE [LARGE SCALE GENOMIC DNA]</scope>
    <source>
        <strain evidence="2 3">W13A50</strain>
    </source>
</reference>
<evidence type="ECO:0000313" key="2">
    <source>
        <dbReference type="EMBL" id="EWS81626.1"/>
    </source>
</evidence>
<dbReference type="eggNOG" id="ENOG5032Q9D">
    <property type="taxonomic scope" value="Bacteria"/>
</dbReference>
<name>Z9JV11_9MICO</name>
<organism evidence="2 3">
    <name type="scientific">Brachybacterium phenoliresistens</name>
    <dbReference type="NCBI Taxonomy" id="396014"/>
    <lineage>
        <taxon>Bacteria</taxon>
        <taxon>Bacillati</taxon>
        <taxon>Actinomycetota</taxon>
        <taxon>Actinomycetes</taxon>
        <taxon>Micrococcales</taxon>
        <taxon>Dermabacteraceae</taxon>
        <taxon>Brachybacterium</taxon>
    </lineage>
</organism>
<feature type="transmembrane region" description="Helical" evidence="1">
    <location>
        <begin position="13"/>
        <end position="36"/>
    </location>
</feature>
<gene>
    <name evidence="2" type="ORF">BF93_15745</name>
</gene>
<dbReference type="RefSeq" id="WP_051486668.1">
    <property type="nucleotide sequence ID" value="NZ_KK069991.1"/>
</dbReference>
<accession>Z9JV11</accession>
<evidence type="ECO:0000256" key="1">
    <source>
        <dbReference type="SAM" id="Phobius"/>
    </source>
</evidence>
<dbReference type="HOGENOM" id="CLU_185864_0_0_11"/>